<dbReference type="SMART" id="SM00421">
    <property type="entry name" value="HTH_LUXR"/>
    <property type="match status" value="1"/>
</dbReference>
<dbReference type="InterPro" id="IPR016032">
    <property type="entry name" value="Sig_transdc_resp-reg_C-effctor"/>
</dbReference>
<dbReference type="InterPro" id="IPR036388">
    <property type="entry name" value="WH-like_DNA-bd_sf"/>
</dbReference>
<gene>
    <name evidence="2" type="ORF">F5972_14125</name>
</gene>
<evidence type="ECO:0000259" key="1">
    <source>
        <dbReference type="PROSITE" id="PS50043"/>
    </source>
</evidence>
<dbReference type="GO" id="GO:0006355">
    <property type="term" value="P:regulation of DNA-templated transcription"/>
    <property type="evidence" value="ECO:0007669"/>
    <property type="project" value="InterPro"/>
</dbReference>
<dbReference type="AlphaFoldDB" id="A0A5J5K6P2"/>
<dbReference type="EMBL" id="VYTZ01000004">
    <property type="protein sequence ID" value="KAA9379290.1"/>
    <property type="molecule type" value="Genomic_DNA"/>
</dbReference>
<dbReference type="PANTHER" id="PTHR47691">
    <property type="entry name" value="REGULATOR-RELATED"/>
    <property type="match status" value="1"/>
</dbReference>
<dbReference type="InterPro" id="IPR027417">
    <property type="entry name" value="P-loop_NTPase"/>
</dbReference>
<name>A0A5J5K6P2_9ACTN</name>
<accession>A0A5J5K6P2</accession>
<proteinExistence type="predicted"/>
<dbReference type="RefSeq" id="WP_150933885.1">
    <property type="nucleotide sequence ID" value="NZ_VYTZ01000004.1"/>
</dbReference>
<protein>
    <submittedName>
        <fullName evidence="2">LuxR family transcriptional regulator</fullName>
    </submittedName>
</protein>
<dbReference type="SUPFAM" id="SSF48452">
    <property type="entry name" value="TPR-like"/>
    <property type="match status" value="1"/>
</dbReference>
<dbReference type="PRINTS" id="PR00038">
    <property type="entry name" value="HTHLUXR"/>
</dbReference>
<dbReference type="PROSITE" id="PS50043">
    <property type="entry name" value="HTH_LUXR_2"/>
    <property type="match status" value="1"/>
</dbReference>
<dbReference type="Pfam" id="PF00196">
    <property type="entry name" value="GerE"/>
    <property type="match status" value="1"/>
</dbReference>
<comment type="caution">
    <text evidence="2">The sequence shown here is derived from an EMBL/GenBank/DDBJ whole genome shotgun (WGS) entry which is preliminary data.</text>
</comment>
<dbReference type="Gene3D" id="1.25.40.10">
    <property type="entry name" value="Tetratricopeptide repeat domain"/>
    <property type="match status" value="1"/>
</dbReference>
<dbReference type="Gene3D" id="3.40.50.300">
    <property type="entry name" value="P-loop containing nucleotide triphosphate hydrolases"/>
    <property type="match status" value="1"/>
</dbReference>
<dbReference type="Gene3D" id="1.10.10.10">
    <property type="entry name" value="Winged helix-like DNA-binding domain superfamily/Winged helix DNA-binding domain"/>
    <property type="match status" value="1"/>
</dbReference>
<dbReference type="InterPro" id="IPR011990">
    <property type="entry name" value="TPR-like_helical_dom_sf"/>
</dbReference>
<dbReference type="Proteomes" id="UP000327011">
    <property type="component" value="Unassembled WGS sequence"/>
</dbReference>
<keyword evidence="3" id="KW-1185">Reference proteome</keyword>
<feature type="domain" description="HTH luxR-type" evidence="1">
    <location>
        <begin position="670"/>
        <end position="735"/>
    </location>
</feature>
<dbReference type="CDD" id="cd06170">
    <property type="entry name" value="LuxR_C_like"/>
    <property type="match status" value="1"/>
</dbReference>
<organism evidence="2 3">
    <name type="scientific">Microbispora cellulosiformans</name>
    <dbReference type="NCBI Taxonomy" id="2614688"/>
    <lineage>
        <taxon>Bacteria</taxon>
        <taxon>Bacillati</taxon>
        <taxon>Actinomycetota</taxon>
        <taxon>Actinomycetes</taxon>
        <taxon>Streptosporangiales</taxon>
        <taxon>Streptosporangiaceae</taxon>
        <taxon>Microbispora</taxon>
    </lineage>
</organism>
<evidence type="ECO:0000313" key="3">
    <source>
        <dbReference type="Proteomes" id="UP000327011"/>
    </source>
</evidence>
<dbReference type="PANTHER" id="PTHR47691:SF3">
    <property type="entry name" value="HTH-TYPE TRANSCRIPTIONAL REGULATOR RV0890C-RELATED"/>
    <property type="match status" value="1"/>
</dbReference>
<sequence>MTAGGPGGASFVGRGPELAEIGRLLATARVVNVVGVGGVGKTRLALRAAEEAGGSFPGGVRVAELAALEDPALLAYAVGDALPVAGHSARPPLQAVIDGLRGGPALVVLDNCERLLPGCAPFVDTLVRALPELRVLATGRRPLGLPGERVVELAPLPEPDAVRLFADRAAAVAPGFETAGAETAEICRRLGGLPLAIEMTAVRLRDLPARQVLRGLDDRLRHGRVPQALFEWSHDLCTPGERLLWRRVSVFSGGVDLEAAGHVCAGDGIAREDVPALVAGLAGASVLRPREHDGREHDGVVRYHLQDTVRAFGRALLAASGEEAALRRRHRDYYRRITSRAWAEPSGAAQRSWTERLRREHADLRTALDWSLREPGGAETALTMIAELLYHWSGHHLPEGAGWFDRGLAAQTDPGEARAHGLWAGAWIALLAGDRTTAAARLEEAGAIAGRLGLRGIRGHVAFLTGMTAVRGGDLRAGMRWYEEAVRAHRAVGDPVGLALALSRLALANASLGRAAARDLAEECVALCDLYGEGRHRAYALLALSISAWRRGDMRAAVEHGDESLRHSALLDDRLGLGVNLEAHAWFAAGARDHERAARLLGAADAVWVAAGSRMGEFGYLSRFRDACVAATRTGLGETAFRGALAWGAAMPPGEAVAYALTNRPPAAQAPGKIGPLTRRETEIARLVAEGLSNKDIAGRLVISQRTAEGHIEHILDKLGFSSRVQVAAWVNGRTAV</sequence>
<evidence type="ECO:0000313" key="2">
    <source>
        <dbReference type="EMBL" id="KAA9379290.1"/>
    </source>
</evidence>
<dbReference type="InterPro" id="IPR000792">
    <property type="entry name" value="Tscrpt_reg_LuxR_C"/>
</dbReference>
<dbReference type="SUPFAM" id="SSF52540">
    <property type="entry name" value="P-loop containing nucleoside triphosphate hydrolases"/>
    <property type="match status" value="1"/>
</dbReference>
<dbReference type="PRINTS" id="PR00364">
    <property type="entry name" value="DISEASERSIST"/>
</dbReference>
<dbReference type="SUPFAM" id="SSF46894">
    <property type="entry name" value="C-terminal effector domain of the bipartite response regulators"/>
    <property type="match status" value="1"/>
</dbReference>
<reference evidence="2 3" key="1">
    <citation type="submission" date="2019-09" db="EMBL/GenBank/DDBJ databases">
        <title>Screening of Novel Bioactive Compounds from Soil-Associated.</title>
        <authorList>
            <person name="Gong X."/>
        </authorList>
    </citation>
    <scope>NUCLEOTIDE SEQUENCE [LARGE SCALE GENOMIC DNA]</scope>
    <source>
        <strain evidence="2 3">Gxj-6</strain>
    </source>
</reference>
<dbReference type="GO" id="GO:0003677">
    <property type="term" value="F:DNA binding"/>
    <property type="evidence" value="ECO:0007669"/>
    <property type="project" value="InterPro"/>
</dbReference>